<organism evidence="1 2">
    <name type="scientific">Nelumbo nucifera</name>
    <name type="common">Sacred lotus</name>
    <dbReference type="NCBI Taxonomy" id="4432"/>
    <lineage>
        <taxon>Eukaryota</taxon>
        <taxon>Viridiplantae</taxon>
        <taxon>Streptophyta</taxon>
        <taxon>Embryophyta</taxon>
        <taxon>Tracheophyta</taxon>
        <taxon>Spermatophyta</taxon>
        <taxon>Magnoliopsida</taxon>
        <taxon>Proteales</taxon>
        <taxon>Nelumbonaceae</taxon>
        <taxon>Nelumbo</taxon>
    </lineage>
</organism>
<dbReference type="EMBL" id="DUZY01000003">
    <property type="protein sequence ID" value="DAD31523.1"/>
    <property type="molecule type" value="Genomic_DNA"/>
</dbReference>
<sequence length="60" mass="6794">MSLKKGVFFGQSSWYLKSDHGAELFIVQRAFQGNRKTLSSVMSIVCVIQDAQDTKTFIYS</sequence>
<gene>
    <name evidence="1" type="ORF">HUJ06_010374</name>
</gene>
<keyword evidence="2" id="KW-1185">Reference proteome</keyword>
<evidence type="ECO:0000313" key="2">
    <source>
        <dbReference type="Proteomes" id="UP000607653"/>
    </source>
</evidence>
<dbReference type="Proteomes" id="UP000607653">
    <property type="component" value="Unassembled WGS sequence"/>
</dbReference>
<comment type="caution">
    <text evidence="1">The sequence shown here is derived from an EMBL/GenBank/DDBJ whole genome shotgun (WGS) entry which is preliminary data.</text>
</comment>
<protein>
    <submittedName>
        <fullName evidence="1">Uncharacterized protein</fullName>
    </submittedName>
</protein>
<dbReference type="AlphaFoldDB" id="A0A822YHB4"/>
<proteinExistence type="predicted"/>
<name>A0A822YHB4_NELNU</name>
<evidence type="ECO:0000313" key="1">
    <source>
        <dbReference type="EMBL" id="DAD31523.1"/>
    </source>
</evidence>
<reference evidence="1 2" key="1">
    <citation type="journal article" date="2020" name="Mol. Biol. Evol.">
        <title>Distinct Expression and Methylation Patterns for Genes with Different Fates following a Single Whole-Genome Duplication in Flowering Plants.</title>
        <authorList>
            <person name="Shi T."/>
            <person name="Rahmani R.S."/>
            <person name="Gugger P.F."/>
            <person name="Wang M."/>
            <person name="Li H."/>
            <person name="Zhang Y."/>
            <person name="Li Z."/>
            <person name="Wang Q."/>
            <person name="Van de Peer Y."/>
            <person name="Marchal K."/>
            <person name="Chen J."/>
        </authorList>
    </citation>
    <scope>NUCLEOTIDE SEQUENCE [LARGE SCALE GENOMIC DNA]</scope>
    <source>
        <tissue evidence="1">Leaf</tissue>
    </source>
</reference>
<accession>A0A822YHB4</accession>